<dbReference type="InterPro" id="IPR025649">
    <property type="entry name" value="DUF4360"/>
</dbReference>
<dbReference type="SUPFAM" id="SSF103515">
    <property type="entry name" value="Autotransporter"/>
    <property type="match status" value="1"/>
</dbReference>
<keyword evidence="3" id="KW-1185">Reference proteome</keyword>
<feature type="chain" id="PRO_5030792279" description="DUF4360 domain-containing protein" evidence="1">
    <location>
        <begin position="24"/>
        <end position="463"/>
    </location>
</feature>
<dbReference type="Proteomes" id="UP000585437">
    <property type="component" value="Unassembled WGS sequence"/>
</dbReference>
<evidence type="ECO:0000313" key="3">
    <source>
        <dbReference type="Proteomes" id="UP000585437"/>
    </source>
</evidence>
<evidence type="ECO:0000256" key="1">
    <source>
        <dbReference type="SAM" id="SignalP"/>
    </source>
</evidence>
<feature type="signal peptide" evidence="1">
    <location>
        <begin position="1"/>
        <end position="23"/>
    </location>
</feature>
<reference evidence="2 3" key="1">
    <citation type="submission" date="2020-08" db="EMBL/GenBank/DDBJ databases">
        <title>The Agave Microbiome: Exploring the role of microbial communities in plant adaptations to desert environments.</title>
        <authorList>
            <person name="Partida-Martinez L.P."/>
        </authorList>
    </citation>
    <scope>NUCLEOTIDE SEQUENCE [LARGE SCALE GENOMIC DNA]</scope>
    <source>
        <strain evidence="2 3">AS3.12</strain>
    </source>
</reference>
<evidence type="ECO:0008006" key="4">
    <source>
        <dbReference type="Google" id="ProtNLM"/>
    </source>
</evidence>
<protein>
    <recommendedName>
        <fullName evidence="4">DUF4360 domain-containing protein</fullName>
    </recommendedName>
</protein>
<dbReference type="EMBL" id="JACHBU010000010">
    <property type="protein sequence ID" value="MBB6510748.1"/>
    <property type="molecule type" value="Genomic_DNA"/>
</dbReference>
<evidence type="ECO:0000313" key="2">
    <source>
        <dbReference type="EMBL" id="MBB6510748.1"/>
    </source>
</evidence>
<accession>A0A7X0JNC1</accession>
<comment type="caution">
    <text evidence="2">The sequence shown here is derived from an EMBL/GenBank/DDBJ whole genome shotgun (WGS) entry which is preliminary data.</text>
</comment>
<organism evidence="2 3">
    <name type="scientific">Rhizobium soli</name>
    <dbReference type="NCBI Taxonomy" id="424798"/>
    <lineage>
        <taxon>Bacteria</taxon>
        <taxon>Pseudomonadati</taxon>
        <taxon>Pseudomonadota</taxon>
        <taxon>Alphaproteobacteria</taxon>
        <taxon>Hyphomicrobiales</taxon>
        <taxon>Rhizobiaceae</taxon>
        <taxon>Rhizobium/Agrobacterium group</taxon>
        <taxon>Rhizobium</taxon>
    </lineage>
</organism>
<proteinExistence type="predicted"/>
<gene>
    <name evidence="2" type="ORF">F4695_004140</name>
</gene>
<name>A0A7X0JNC1_9HYPH</name>
<dbReference type="Pfam" id="PF14273">
    <property type="entry name" value="DUF4360"/>
    <property type="match status" value="1"/>
</dbReference>
<sequence>MRIRRFLPLLAVVNFSVPDLVLAADGCAEGTYSRVRSPDGNATSYLFDDFSATAGGASGIRRATTRCSLSVPVTQPDGHSVYAMDYRGFVSTSEGQAVSIQALKDRMEILKYEASGPVDADVAVGGKVGVSGSSTLDLTVLLTSAGPLDDEAQDAILFLDTIDFARLGFTTTRSVVDSMNQIAHQRQSIALDLSQTALTLLGQSERFDSGSYVSLSGNSDAAAGFNARWEAGSGFSLLGGATRVSASASDALSDDLALFAGGIRYTTAPATWRAFGEAGAWGSPDVSASLTRSYMNIDEMIQTGGATSGSLFASYARVGVIYAPDDTNELALSTRFARSWLDLDGYGEDKTDNLFAARMGSGSTITDSLGAELAWSRKLDERFDLTLLLGVGRTSADKKGVEASVDWVGDVKGSTEDQNYAALGGRIGWMVTEKWQVNTSAAATFREDADPVWSIGGQLKASF</sequence>
<dbReference type="InterPro" id="IPR036709">
    <property type="entry name" value="Autotransporte_beta_dom_sf"/>
</dbReference>
<dbReference type="AlphaFoldDB" id="A0A7X0JNC1"/>
<dbReference type="RefSeq" id="WP_113469222.1">
    <property type="nucleotide sequence ID" value="NZ_JACHBU010000010.1"/>
</dbReference>
<keyword evidence="1" id="KW-0732">Signal</keyword>